<dbReference type="Proteomes" id="UP001239445">
    <property type="component" value="Unassembled WGS sequence"/>
</dbReference>
<dbReference type="AlphaFoldDB" id="A0AAJ0B4Y7"/>
<proteinExistence type="predicted"/>
<dbReference type="EMBL" id="MU839844">
    <property type="protein sequence ID" value="KAK1750889.1"/>
    <property type="molecule type" value="Genomic_DNA"/>
</dbReference>
<keyword evidence="3" id="KW-1185">Reference proteome</keyword>
<reference evidence="2" key="1">
    <citation type="submission" date="2023-06" db="EMBL/GenBank/DDBJ databases">
        <title>Genome-scale phylogeny and comparative genomics of the fungal order Sordariales.</title>
        <authorList>
            <consortium name="Lawrence Berkeley National Laboratory"/>
            <person name="Hensen N."/>
            <person name="Bonometti L."/>
            <person name="Westerberg I."/>
            <person name="Brannstrom I.O."/>
            <person name="Guillou S."/>
            <person name="Cros-Aarteil S."/>
            <person name="Calhoun S."/>
            <person name="Haridas S."/>
            <person name="Kuo A."/>
            <person name="Mondo S."/>
            <person name="Pangilinan J."/>
            <person name="Riley R."/>
            <person name="Labutti K."/>
            <person name="Andreopoulos B."/>
            <person name="Lipzen A."/>
            <person name="Chen C."/>
            <person name="Yanf M."/>
            <person name="Daum C."/>
            <person name="Ng V."/>
            <person name="Clum A."/>
            <person name="Steindorff A."/>
            <person name="Ohm R."/>
            <person name="Martin F."/>
            <person name="Silar P."/>
            <person name="Natvig D."/>
            <person name="Lalanne C."/>
            <person name="Gautier V."/>
            <person name="Ament-Velasquez S.L."/>
            <person name="Kruys A."/>
            <person name="Hutchinson M.I."/>
            <person name="Powell A.J."/>
            <person name="Barry K."/>
            <person name="Miller A.N."/>
            <person name="Grigoriev I.V."/>
            <person name="Debuchy R."/>
            <person name="Gladieux P."/>
            <person name="Thoren M.H."/>
            <person name="Johannesson H."/>
        </authorList>
    </citation>
    <scope>NUCLEOTIDE SEQUENCE</scope>
    <source>
        <strain evidence="2">PSN4</strain>
    </source>
</reference>
<evidence type="ECO:0000313" key="3">
    <source>
        <dbReference type="Proteomes" id="UP001239445"/>
    </source>
</evidence>
<name>A0AAJ0B4Y7_9PEZI</name>
<dbReference type="Pfam" id="PF24476">
    <property type="entry name" value="DUF7580"/>
    <property type="match status" value="1"/>
</dbReference>
<accession>A0AAJ0B4Y7</accession>
<dbReference type="InterPro" id="IPR056002">
    <property type="entry name" value="DUF7580"/>
</dbReference>
<evidence type="ECO:0000313" key="2">
    <source>
        <dbReference type="EMBL" id="KAK1750889.1"/>
    </source>
</evidence>
<evidence type="ECO:0000259" key="1">
    <source>
        <dbReference type="Pfam" id="PF24476"/>
    </source>
</evidence>
<dbReference type="PANTHER" id="PTHR35186:SF4">
    <property type="entry name" value="PRION-INHIBITION AND PROPAGATION HELO DOMAIN-CONTAINING PROTEIN"/>
    <property type="match status" value="1"/>
</dbReference>
<organism evidence="2 3">
    <name type="scientific">Echria macrotheca</name>
    <dbReference type="NCBI Taxonomy" id="438768"/>
    <lineage>
        <taxon>Eukaryota</taxon>
        <taxon>Fungi</taxon>
        <taxon>Dikarya</taxon>
        <taxon>Ascomycota</taxon>
        <taxon>Pezizomycotina</taxon>
        <taxon>Sordariomycetes</taxon>
        <taxon>Sordariomycetidae</taxon>
        <taxon>Sordariales</taxon>
        <taxon>Schizotheciaceae</taxon>
        <taxon>Echria</taxon>
    </lineage>
</organism>
<comment type="caution">
    <text evidence="2">The sequence shown here is derived from an EMBL/GenBank/DDBJ whole genome shotgun (WGS) entry which is preliminary data.</text>
</comment>
<feature type="domain" description="DUF7580" evidence="1">
    <location>
        <begin position="370"/>
        <end position="574"/>
    </location>
</feature>
<protein>
    <recommendedName>
        <fullName evidence="1">DUF7580 domain-containing protein</fullName>
    </recommendedName>
</protein>
<sequence length="579" mass="65176">MSGFEVAGVVLGALPLVVKAVEAYITFIRDWGKIPSELKSIHRHLTTERSKFYNVCDQLLCDVVQQKDIEAMLKDPFGPLWQAEDTNKRIRRRLWNSYEPFSATVREIHDALNTIQIKLNIHISDDGRVKWVDKSHMSREFRKFLCRLDRKDYLDALALISTGVDNLESLARLSVQLEPKRRTRSAVRVINILRNLSSSLYRAFRCSMLCNDQHDITLGLSPRLIDICYDDGDEKILEGTKFIMAISFDSARDVNLPESTKSWKELEIRANMAPTATASPSVSPPTGCSNVKTEPKKAKSVTFFMPWKSQEPDVKSVVASITRQVGINVAFEVADLRPLNLCATLMAPCSSLSVCYGHMIDSECSSHFFKVFHRAASSQPRSRWSIITLREVLDHEPGLQPLLFLEEKIRLALAISSSVLQLSKTPWLPGPLRKEDVHFFDRDGQVLYSHPFLSASQATSPTPQAQDNQASAAERFALFSLGILLLEIILGCALDKFLEPGEDRLTIEGENAKMIRDSIAAHRLLRTRVALISPGYKVVVERCLACAPTQGFEEESFRENVYKGVVAELETILEHTKLS</sequence>
<gene>
    <name evidence="2" type="ORF">QBC47DRAFT_435380</name>
</gene>
<dbReference type="PANTHER" id="PTHR35186">
    <property type="entry name" value="ANK_REP_REGION DOMAIN-CONTAINING PROTEIN"/>
    <property type="match status" value="1"/>
</dbReference>